<organism evidence="4">
    <name type="scientific">uncultured Alphaproteobacteria bacterium</name>
    <dbReference type="NCBI Taxonomy" id="91750"/>
    <lineage>
        <taxon>Bacteria</taxon>
        <taxon>Pseudomonadati</taxon>
        <taxon>Pseudomonadota</taxon>
        <taxon>Alphaproteobacteria</taxon>
        <taxon>environmental samples</taxon>
    </lineage>
</organism>
<name>A0A6G8F2H7_9PROT</name>
<sequence length="200" mass="22934">MKRHEIHFITSNQGKIKSLENSLKLQNIDVTVLAKNLDIMEPQFDSVQEVSKFKAETAFKIIKAPVLVEDGGFSVFSLNGFPGVYTKYVLKTLGADGILRLMQGNNDRRAKFISVATYVNEEGKVFQFEREGGEFEISENKVDKQSPFAWSELWKIIYLQEYGKNLCELSEQEVSEYYGSIGANGSIQKFVKWYADEYRR</sequence>
<evidence type="ECO:0000256" key="2">
    <source>
        <dbReference type="ARBA" id="ARBA00022801"/>
    </source>
</evidence>
<reference evidence="4" key="1">
    <citation type="journal article" date="2020" name="J. ISSAAS">
        <title>Lactobacilli and other gastrointestinal microbiota of Peromyscus leucopus, reservoir host for agents of Lyme disease and other zoonoses in North America.</title>
        <authorList>
            <person name="Milovic A."/>
            <person name="Bassam K."/>
            <person name="Shao H."/>
            <person name="Chatzistamou I."/>
            <person name="Tufts D.M."/>
            <person name="Diuk-Wasser M."/>
            <person name="Barbour A.G."/>
        </authorList>
    </citation>
    <scope>NUCLEOTIDE SEQUENCE</scope>
    <source>
        <strain evidence="4">LL90</strain>
    </source>
</reference>
<comment type="similarity">
    <text evidence="1">Belongs to the HAM1 NTPase family.</text>
</comment>
<dbReference type="GO" id="GO:0005737">
    <property type="term" value="C:cytoplasm"/>
    <property type="evidence" value="ECO:0007669"/>
    <property type="project" value="TreeGrafter"/>
</dbReference>
<dbReference type="GO" id="GO:0009143">
    <property type="term" value="P:nucleoside triphosphate catabolic process"/>
    <property type="evidence" value="ECO:0007669"/>
    <property type="project" value="InterPro"/>
</dbReference>
<evidence type="ECO:0000256" key="3">
    <source>
        <dbReference type="ARBA" id="ARBA00023080"/>
    </source>
</evidence>
<evidence type="ECO:0000313" key="4">
    <source>
        <dbReference type="EMBL" id="QIM10426.1"/>
    </source>
</evidence>
<dbReference type="InterPro" id="IPR029001">
    <property type="entry name" value="ITPase-like_fam"/>
</dbReference>
<dbReference type="PANTHER" id="PTHR11067">
    <property type="entry name" value="INOSINE TRIPHOSPHATE PYROPHOSPHATASE/HAM1 PROTEIN"/>
    <property type="match status" value="1"/>
</dbReference>
<evidence type="ECO:0008006" key="5">
    <source>
        <dbReference type="Google" id="ProtNLM"/>
    </source>
</evidence>
<dbReference type="PANTHER" id="PTHR11067:SF9">
    <property type="entry name" value="INOSINE TRIPHOSPHATE PYROPHOSPHATASE"/>
    <property type="match status" value="1"/>
</dbReference>
<protein>
    <recommendedName>
        <fullName evidence="5">Non-canonical purine NTP pyrophosphatase</fullName>
    </recommendedName>
</protein>
<dbReference type="GO" id="GO:0009117">
    <property type="term" value="P:nucleotide metabolic process"/>
    <property type="evidence" value="ECO:0007669"/>
    <property type="project" value="UniProtKB-KW"/>
</dbReference>
<keyword evidence="3" id="KW-0546">Nucleotide metabolism</keyword>
<dbReference type="Gene3D" id="3.90.950.10">
    <property type="match status" value="1"/>
</dbReference>
<dbReference type="SUPFAM" id="SSF52972">
    <property type="entry name" value="ITPase-like"/>
    <property type="match status" value="1"/>
</dbReference>
<dbReference type="Pfam" id="PF01725">
    <property type="entry name" value="Ham1p_like"/>
    <property type="match status" value="1"/>
</dbReference>
<dbReference type="GO" id="GO:0047429">
    <property type="term" value="F:nucleoside triphosphate diphosphatase activity"/>
    <property type="evidence" value="ECO:0007669"/>
    <property type="project" value="InterPro"/>
</dbReference>
<gene>
    <name evidence="4" type="ORF">PlAlph_3180</name>
</gene>
<evidence type="ECO:0000256" key="1">
    <source>
        <dbReference type="ARBA" id="ARBA00008023"/>
    </source>
</evidence>
<accession>A0A6G8F2H7</accession>
<keyword evidence="2" id="KW-0378">Hydrolase</keyword>
<dbReference type="AlphaFoldDB" id="A0A6G8F2H7"/>
<dbReference type="EMBL" id="MN990730">
    <property type="protein sequence ID" value="QIM10426.1"/>
    <property type="molecule type" value="Genomic_DNA"/>
</dbReference>
<proteinExistence type="inferred from homology"/>
<dbReference type="InterPro" id="IPR002637">
    <property type="entry name" value="RdgB/HAM1"/>
</dbReference>